<evidence type="ECO:0000313" key="2">
    <source>
        <dbReference type="Proteomes" id="UP001207468"/>
    </source>
</evidence>
<comment type="caution">
    <text evidence="1">The sequence shown here is derived from an EMBL/GenBank/DDBJ whole genome shotgun (WGS) entry which is preliminary data.</text>
</comment>
<evidence type="ECO:0000313" key="1">
    <source>
        <dbReference type="EMBL" id="KAI9512640.1"/>
    </source>
</evidence>
<keyword evidence="2" id="KW-1185">Reference proteome</keyword>
<dbReference type="Proteomes" id="UP001207468">
    <property type="component" value="Unassembled WGS sequence"/>
</dbReference>
<accession>A0ACC0UMV6</accession>
<reference evidence="1" key="1">
    <citation type="submission" date="2021-03" db="EMBL/GenBank/DDBJ databases">
        <title>Evolutionary priming and transition to the ectomycorrhizal habit in an iconic lineage of mushroom-forming fungi: is preadaptation a requirement?</title>
        <authorList>
            <consortium name="DOE Joint Genome Institute"/>
            <person name="Looney B.P."/>
            <person name="Miyauchi S."/>
            <person name="Morin E."/>
            <person name="Drula E."/>
            <person name="Courty P.E."/>
            <person name="Chicoki N."/>
            <person name="Fauchery L."/>
            <person name="Kohler A."/>
            <person name="Kuo A."/>
            <person name="LaButti K."/>
            <person name="Pangilinan J."/>
            <person name="Lipzen A."/>
            <person name="Riley R."/>
            <person name="Andreopoulos W."/>
            <person name="He G."/>
            <person name="Johnson J."/>
            <person name="Barry K.W."/>
            <person name="Grigoriev I.V."/>
            <person name="Nagy L."/>
            <person name="Hibbett D."/>
            <person name="Henrissat B."/>
            <person name="Matheny P.B."/>
            <person name="Labbe J."/>
            <person name="Martin A.F."/>
        </authorList>
    </citation>
    <scope>NUCLEOTIDE SEQUENCE</scope>
    <source>
        <strain evidence="1">BPL698</strain>
    </source>
</reference>
<dbReference type="EMBL" id="JAGFNK010000007">
    <property type="protein sequence ID" value="KAI9512640.1"/>
    <property type="molecule type" value="Genomic_DNA"/>
</dbReference>
<sequence>MAAFQYARPTNFDVSPSTHTLPSLLSPPTLATPTCCRVHDPDIDPALYTPSKRMRLLNSALASTSSGSYLVSQTHLTAAQASQLAESPVLEKPPPLPEPDWSLLETLDNNRYQTQEELKQHIDTLTTSLRYARHQIHARNLVIEGNQAQLVVQGMALKKMKESVEAREKSKTTERSTLFPGGHGLVLTNTEFIQKVEEHRRSKLDEEEGRNLHRTMRAGKQVEKVKIEDEWQQIKEAHEKAVDTWVVRCAQLTSSGTLKKDLPKCPKCPLKPKPAPIATSS</sequence>
<protein>
    <submittedName>
        <fullName evidence="1">Uncharacterized protein</fullName>
    </submittedName>
</protein>
<gene>
    <name evidence="1" type="ORF">F5148DRAFT_973284</name>
</gene>
<name>A0ACC0UMV6_9AGAM</name>
<organism evidence="1 2">
    <name type="scientific">Russula earlei</name>
    <dbReference type="NCBI Taxonomy" id="71964"/>
    <lineage>
        <taxon>Eukaryota</taxon>
        <taxon>Fungi</taxon>
        <taxon>Dikarya</taxon>
        <taxon>Basidiomycota</taxon>
        <taxon>Agaricomycotina</taxon>
        <taxon>Agaricomycetes</taxon>
        <taxon>Russulales</taxon>
        <taxon>Russulaceae</taxon>
        <taxon>Russula</taxon>
    </lineage>
</organism>
<proteinExistence type="predicted"/>